<organism evidence="1 2">
    <name type="scientific">Penicillium argentinense</name>
    <dbReference type="NCBI Taxonomy" id="1131581"/>
    <lineage>
        <taxon>Eukaryota</taxon>
        <taxon>Fungi</taxon>
        <taxon>Dikarya</taxon>
        <taxon>Ascomycota</taxon>
        <taxon>Pezizomycotina</taxon>
        <taxon>Eurotiomycetes</taxon>
        <taxon>Eurotiomycetidae</taxon>
        <taxon>Eurotiales</taxon>
        <taxon>Aspergillaceae</taxon>
        <taxon>Penicillium</taxon>
    </lineage>
</organism>
<gene>
    <name evidence="1" type="ORF">N7532_012047</name>
</gene>
<reference evidence="1" key="1">
    <citation type="submission" date="2022-11" db="EMBL/GenBank/DDBJ databases">
        <authorList>
            <person name="Petersen C."/>
        </authorList>
    </citation>
    <scope>NUCLEOTIDE SEQUENCE</scope>
    <source>
        <strain evidence="1">IBT 30761</strain>
    </source>
</reference>
<comment type="caution">
    <text evidence="1">The sequence shown here is derived from an EMBL/GenBank/DDBJ whole genome shotgun (WGS) entry which is preliminary data.</text>
</comment>
<dbReference type="GeneID" id="81363517"/>
<sequence>MVALLPNHGATVPDFVAVGKEKESQYDWLKKQNINRNERIQLKKLSHMRYQHPDLDEINTFMIGMSMAKSIENIP</sequence>
<dbReference type="Proteomes" id="UP001149074">
    <property type="component" value="Unassembled WGS sequence"/>
</dbReference>
<reference evidence="1" key="2">
    <citation type="journal article" date="2023" name="IMA Fungus">
        <title>Comparative genomic study of the Penicillium genus elucidates a diverse pangenome and 15 lateral gene transfer events.</title>
        <authorList>
            <person name="Petersen C."/>
            <person name="Sorensen T."/>
            <person name="Nielsen M.R."/>
            <person name="Sondergaard T.E."/>
            <person name="Sorensen J.L."/>
            <person name="Fitzpatrick D.A."/>
            <person name="Frisvad J.C."/>
            <person name="Nielsen K.L."/>
        </authorList>
    </citation>
    <scope>NUCLEOTIDE SEQUENCE</scope>
    <source>
        <strain evidence="1">IBT 30761</strain>
    </source>
</reference>
<dbReference type="AlphaFoldDB" id="A0A9W9EJR5"/>
<accession>A0A9W9EJR5</accession>
<protein>
    <submittedName>
        <fullName evidence="1">Uncharacterized protein</fullName>
    </submittedName>
</protein>
<evidence type="ECO:0000313" key="2">
    <source>
        <dbReference type="Proteomes" id="UP001149074"/>
    </source>
</evidence>
<proteinExistence type="predicted"/>
<evidence type="ECO:0000313" key="1">
    <source>
        <dbReference type="EMBL" id="KAJ5083004.1"/>
    </source>
</evidence>
<dbReference type="OrthoDB" id="3360610at2759"/>
<keyword evidence="2" id="KW-1185">Reference proteome</keyword>
<name>A0A9W9EJR5_9EURO</name>
<dbReference type="EMBL" id="JAPQKI010000011">
    <property type="protein sequence ID" value="KAJ5083004.1"/>
    <property type="molecule type" value="Genomic_DNA"/>
</dbReference>
<dbReference type="RefSeq" id="XP_056469526.1">
    <property type="nucleotide sequence ID" value="XM_056624538.1"/>
</dbReference>